<protein>
    <submittedName>
        <fullName evidence="5">HTH-type transcriptional regulator CmtR</fullName>
    </submittedName>
</protein>
<dbReference type="OrthoDB" id="9794330at2"/>
<dbReference type="PROSITE" id="PS50987">
    <property type="entry name" value="HTH_ARSR_2"/>
    <property type="match status" value="1"/>
</dbReference>
<keyword evidence="1" id="KW-0805">Transcription regulation</keyword>
<dbReference type="InterPro" id="IPR036388">
    <property type="entry name" value="WH-like_DNA-bd_sf"/>
</dbReference>
<keyword evidence="2" id="KW-0238">DNA-binding</keyword>
<evidence type="ECO:0000313" key="6">
    <source>
        <dbReference type="Proteomes" id="UP000186112"/>
    </source>
</evidence>
<dbReference type="SMART" id="SM00418">
    <property type="entry name" value="HTH_ARSR"/>
    <property type="match status" value="1"/>
</dbReference>
<keyword evidence="6" id="KW-1185">Reference proteome</keyword>
<comment type="caution">
    <text evidence="5">The sequence shown here is derived from an EMBL/GenBank/DDBJ whole genome shotgun (WGS) entry which is preliminary data.</text>
</comment>
<dbReference type="EMBL" id="LTDM01000005">
    <property type="protein sequence ID" value="OLS03568.1"/>
    <property type="molecule type" value="Genomic_DNA"/>
</dbReference>
<sequence length="117" mass="13326">MQTIDEQIEVYTKFFHGLSNPTRYRIILSLLDGPKNVGELTEDIGCSQSLISMQLQCLRWCNYVKALRDGKNVYYSISDERVLALVQLGQSIADGNTDKICTCEILKNEKYVENKEG</sequence>
<evidence type="ECO:0000256" key="2">
    <source>
        <dbReference type="ARBA" id="ARBA00023125"/>
    </source>
</evidence>
<organism evidence="5 6">
    <name type="scientific">Tissierella creatinophila DSM 6911</name>
    <dbReference type="NCBI Taxonomy" id="1123403"/>
    <lineage>
        <taxon>Bacteria</taxon>
        <taxon>Bacillati</taxon>
        <taxon>Bacillota</taxon>
        <taxon>Tissierellia</taxon>
        <taxon>Tissierellales</taxon>
        <taxon>Tissierellaceae</taxon>
        <taxon>Tissierella</taxon>
    </lineage>
</organism>
<dbReference type="InterPro" id="IPR036390">
    <property type="entry name" value="WH_DNA-bd_sf"/>
</dbReference>
<dbReference type="GO" id="GO:0003677">
    <property type="term" value="F:DNA binding"/>
    <property type="evidence" value="ECO:0007669"/>
    <property type="project" value="UniProtKB-KW"/>
</dbReference>
<dbReference type="PRINTS" id="PR00778">
    <property type="entry name" value="HTHARSR"/>
</dbReference>
<reference evidence="5 6" key="1">
    <citation type="submission" date="2016-02" db="EMBL/GenBank/DDBJ databases">
        <title>Genome sequence of Tissierella creatinophila DSM 6911.</title>
        <authorList>
            <person name="Poehlein A."/>
            <person name="Daniel R."/>
        </authorList>
    </citation>
    <scope>NUCLEOTIDE SEQUENCE [LARGE SCALE GENOMIC DNA]</scope>
    <source>
        <strain evidence="5 6">DSM 6911</strain>
    </source>
</reference>
<dbReference type="RefSeq" id="WP_075724650.1">
    <property type="nucleotide sequence ID" value="NZ_LTDM01000005.1"/>
</dbReference>
<evidence type="ECO:0000313" key="5">
    <source>
        <dbReference type="EMBL" id="OLS03568.1"/>
    </source>
</evidence>
<dbReference type="InterPro" id="IPR051081">
    <property type="entry name" value="HTH_MetalResp_TranReg"/>
</dbReference>
<evidence type="ECO:0000256" key="3">
    <source>
        <dbReference type="ARBA" id="ARBA00023163"/>
    </source>
</evidence>
<dbReference type="InterPro" id="IPR011991">
    <property type="entry name" value="ArsR-like_HTH"/>
</dbReference>
<gene>
    <name evidence="5" type="primary">cmtR</name>
    <name evidence="5" type="ORF">TICRE_04250</name>
</gene>
<dbReference type="Gene3D" id="1.10.10.10">
    <property type="entry name" value="Winged helix-like DNA-binding domain superfamily/Winged helix DNA-binding domain"/>
    <property type="match status" value="1"/>
</dbReference>
<dbReference type="GO" id="GO:0003700">
    <property type="term" value="F:DNA-binding transcription factor activity"/>
    <property type="evidence" value="ECO:0007669"/>
    <property type="project" value="InterPro"/>
</dbReference>
<dbReference type="CDD" id="cd00090">
    <property type="entry name" value="HTH_ARSR"/>
    <property type="match status" value="1"/>
</dbReference>
<evidence type="ECO:0000256" key="1">
    <source>
        <dbReference type="ARBA" id="ARBA00023015"/>
    </source>
</evidence>
<dbReference type="InterPro" id="IPR001845">
    <property type="entry name" value="HTH_ArsR_DNA-bd_dom"/>
</dbReference>
<dbReference type="PANTHER" id="PTHR33154">
    <property type="entry name" value="TRANSCRIPTIONAL REGULATOR, ARSR FAMILY"/>
    <property type="match status" value="1"/>
</dbReference>
<feature type="domain" description="HTH arsR-type" evidence="4">
    <location>
        <begin position="3"/>
        <end position="97"/>
    </location>
</feature>
<dbReference type="SUPFAM" id="SSF46785">
    <property type="entry name" value="Winged helix' DNA-binding domain"/>
    <property type="match status" value="1"/>
</dbReference>
<accession>A0A1U7M8P3</accession>
<dbReference type="Pfam" id="PF01022">
    <property type="entry name" value="HTH_5"/>
    <property type="match status" value="1"/>
</dbReference>
<dbReference type="Proteomes" id="UP000186112">
    <property type="component" value="Unassembled WGS sequence"/>
</dbReference>
<dbReference type="AlphaFoldDB" id="A0A1U7M8P3"/>
<dbReference type="PANTHER" id="PTHR33154:SF36">
    <property type="entry name" value="TRANSCRIPTIONAL REGULATOR"/>
    <property type="match status" value="1"/>
</dbReference>
<evidence type="ECO:0000259" key="4">
    <source>
        <dbReference type="PROSITE" id="PS50987"/>
    </source>
</evidence>
<dbReference type="NCBIfam" id="NF033788">
    <property type="entry name" value="HTH_metalloreg"/>
    <property type="match status" value="1"/>
</dbReference>
<name>A0A1U7M8P3_TISCR</name>
<keyword evidence="3" id="KW-0804">Transcription</keyword>
<proteinExistence type="predicted"/>